<sequence length="114" mass="13310">MVRHVQHVASIIGNICVSYYFWVIVANLIVISTKSVSRRKYISRRQVQVQRLVYFHKRWSLRSDHSYKRRRLIAGLAAHEWNSNKNRRLKPINTMTVVPKNQTAGAMVSRSGAF</sequence>
<evidence type="ECO:0000313" key="2">
    <source>
        <dbReference type="EMBL" id="KAB8071526.1"/>
    </source>
</evidence>
<organism evidence="2 3">
    <name type="scientific">Aspergillus leporis</name>
    <dbReference type="NCBI Taxonomy" id="41062"/>
    <lineage>
        <taxon>Eukaryota</taxon>
        <taxon>Fungi</taxon>
        <taxon>Dikarya</taxon>
        <taxon>Ascomycota</taxon>
        <taxon>Pezizomycotina</taxon>
        <taxon>Eurotiomycetes</taxon>
        <taxon>Eurotiomycetidae</taxon>
        <taxon>Eurotiales</taxon>
        <taxon>Aspergillaceae</taxon>
        <taxon>Aspergillus</taxon>
        <taxon>Aspergillus subgen. Circumdati</taxon>
    </lineage>
</organism>
<evidence type="ECO:0000256" key="1">
    <source>
        <dbReference type="SAM" id="Phobius"/>
    </source>
</evidence>
<accession>A0A5N5WSM6</accession>
<name>A0A5N5WSM6_9EURO</name>
<keyword evidence="3" id="KW-1185">Reference proteome</keyword>
<dbReference type="Proteomes" id="UP000326565">
    <property type="component" value="Unassembled WGS sequence"/>
</dbReference>
<dbReference type="EMBL" id="ML732270">
    <property type="protein sequence ID" value="KAB8071526.1"/>
    <property type="molecule type" value="Genomic_DNA"/>
</dbReference>
<keyword evidence="1" id="KW-0472">Membrane</keyword>
<proteinExistence type="predicted"/>
<keyword evidence="1" id="KW-0812">Transmembrane</keyword>
<evidence type="ECO:0000313" key="3">
    <source>
        <dbReference type="Proteomes" id="UP000326565"/>
    </source>
</evidence>
<gene>
    <name evidence="2" type="ORF">BDV29DRAFT_179082</name>
</gene>
<feature type="transmembrane region" description="Helical" evidence="1">
    <location>
        <begin position="12"/>
        <end position="31"/>
    </location>
</feature>
<reference evidence="2 3" key="1">
    <citation type="submission" date="2019-04" db="EMBL/GenBank/DDBJ databases">
        <title>Friends and foes A comparative genomics study of 23 Aspergillus species from section Flavi.</title>
        <authorList>
            <consortium name="DOE Joint Genome Institute"/>
            <person name="Kjaerbolling I."/>
            <person name="Vesth T."/>
            <person name="Frisvad J.C."/>
            <person name="Nybo J.L."/>
            <person name="Theobald S."/>
            <person name="Kildgaard S."/>
            <person name="Isbrandt T."/>
            <person name="Kuo A."/>
            <person name="Sato A."/>
            <person name="Lyhne E.K."/>
            <person name="Kogle M.E."/>
            <person name="Wiebenga A."/>
            <person name="Kun R.S."/>
            <person name="Lubbers R.J."/>
            <person name="Makela M.R."/>
            <person name="Barry K."/>
            <person name="Chovatia M."/>
            <person name="Clum A."/>
            <person name="Daum C."/>
            <person name="Haridas S."/>
            <person name="He G."/>
            <person name="LaButti K."/>
            <person name="Lipzen A."/>
            <person name="Mondo S."/>
            <person name="Riley R."/>
            <person name="Salamov A."/>
            <person name="Simmons B.A."/>
            <person name="Magnuson J.K."/>
            <person name="Henrissat B."/>
            <person name="Mortensen U.H."/>
            <person name="Larsen T.O."/>
            <person name="Devries R.P."/>
            <person name="Grigoriev I.V."/>
            <person name="Machida M."/>
            <person name="Baker S.E."/>
            <person name="Andersen M.R."/>
        </authorList>
    </citation>
    <scope>NUCLEOTIDE SEQUENCE [LARGE SCALE GENOMIC DNA]</scope>
    <source>
        <strain evidence="2 3">CBS 151.66</strain>
    </source>
</reference>
<dbReference type="AlphaFoldDB" id="A0A5N5WSM6"/>
<protein>
    <submittedName>
        <fullName evidence="2">Uncharacterized protein</fullName>
    </submittedName>
</protein>
<keyword evidence="1" id="KW-1133">Transmembrane helix</keyword>